<evidence type="ECO:0008006" key="7">
    <source>
        <dbReference type="Google" id="ProtNLM"/>
    </source>
</evidence>
<gene>
    <name evidence="5" type="ORF">BGZ99_000962</name>
</gene>
<keyword evidence="3" id="KW-0813">Transport</keyword>
<sequence length="2118" mass="235535">MDLQWTPTFEELARNVHAALLSDSREYVYSVLRELETYKSSLREVLKAPAPNAGHRAQLKLGSPVIEGNVRSVNEQFIADAVLLSDQLDIDEYMAASVLQHGIQQQAKYDRTPVETAIILFHRERLALLQVVNAILDTSGTFDSPTEFSKSIVPFRNELLQGGLASKALDQIDQLDKKSTTLRNAMTETSALVAQLGMPINEKRLQDMKQERTLLGTILFNIAFYHELSSAALKSTITALKKYNLSDPIATYLTVAVMAALEVSPEHMRIRGKGETDYPEYMTQDSFMQEYARFITDNNWAVPAIRATVMFQFSLCLGHVCIGRRDELTEDELQLVTEKAISSDTLQFIANYILGFKSQVIPDGKQIEAPLNISNASLGIIDQNTDGFDTTVGKPVAVQLETPLQDGILALLEFSIRDFIITMLPLLRAIKHKEEDLAAHQSHQSSQKATAPALRNDLEALFTVIALIYKDRPEAGIRFWPNNDDRLYRFLKWAVDCKNTARSFFDMLSSLATGSQCANHAYEFLKSNGGRYGAQSSSTPSLCSWGRLFDAVEFYTSRLNADIAAGGQVEQILPEEEALLKSFLRLLSVVAQFSAVARTAMNDSKQFQVIHLLFRFFICPISVGLKASILDAIAAFATPSALGNDTASLVWEYLEQARILPKTYIASLPEQAVSTGEKSAVSGTSPRQDGERVDSGIGYDIEEIEAANETFPETIAFARLLSTLIQVPLNPDELLSGGSPSIPTKLGSNYRQPGVIPYVRFVLDMIFVKALNRTYRVANEKWKVVDVCLTFMERCLLSFDIGSFIIGESLKKDQDQTSIEAQRNNAIRASLHPAFEILTRLLSGGDVLREIFRIMGTGVDILNKDDATTPHLQSAIARCFRILTKTMQLQDVFMEYIVQVLLTTTSSKSYVLSSLAPIEQHLSYSNSTVIDIACYINSDVSLEICSLSIEILDRLSASAIFTSGVSQGGVVVNRLVRLLESSPRSKQILYGFVQKLEAEDEEHTNEFGAPYTDSSMAIDGADSNNAIQKRAILTPPPVTTSTIRLQIMRLLLDNLDESRSPPTIAHFLLGYPTTSRIIGSSSSDMDVLASQTSFTTLHVTLELLRRGKDGQDVDYSDPSTIPLYITHPQLAEKCQELLYRLCSEPETTASTMRFLRTRESFFYRHLRELPIRFEAGLEGSHGVLTRVDGSQMKANFFNLLSQLYQRSWVMRTSALELRVACETQQRREALNLLSLLYSNTDSTRAPDGDDFMYSISRSNNGNLAQPRMKVLELLDALDFSWDDDLKIKNFERYYFADVSEDSCLEKDERDIDVYNVRKLFSLLLARKSQLENENMISGAAHRAAALGEMGAIMEQCLARNHARRLESGRRIAIESWREMIEITLGPGYDLLKVENREVMLYDVLEAVLAKLQGDCPADIATILSKVALAVLQRLRTDHFRQFISQATSTDPSQIDARLPAERLHRVARNVIACILRPGTSMYRCNLYSTLVNYFQYTRFEDNSHRSAKTAPLYVVDGQRFGGSNGHGDDYARGALELGNQVLVSEAGERLLEIVSRDASDVDQVCKIAAFTLLNTMYGLFEKEVTNRVLVHLVQRNYLKHFIDVMAREDLELQASVKGRVSRMPIVSESRMTLFLRIAQRRDGAEQLLEYGFFDVLTNSSTVIDMRSNLDSTDFGPFEQTESSRYHNIVYPMFQVAVAILANLGRNHRTAANKAELFVSSHHDTFESILRDNMDSMTTTSSLRELRSVTAFLNQLAGHIAAKASSSAAVFGPLHSLLLALIPKYLTEQWAQTLKPVSDSDLYLSTVQAPSLTARAGTSVFDRDARSLARDISKNLLSYCQITTDTIDRAAAKAFTPLFTWTISSVSNGQTSAPAPSLATLISFMGMTAAEVQEAMLRHQTQLHKLNNVSSLTPEEKQDILDASDEDFVGDLVAIQRDQLAVQVLQKMLLSSTQDVLSSLFLLETSLVLLWRHLEYYFGQYPGLLDGSSPQAGLGASRFGHSNIFNNSNNGLGGFRATGTSAFGLSAANGFGASSPSPLMASGAAGSNFGQSQQLSKSFKPTLSEAQTLKRDAGHVVKPILDSIMTLDLSQERIGWDNSSRNSFIELLVLRVRALIERN</sequence>
<evidence type="ECO:0000256" key="2">
    <source>
        <dbReference type="ARBA" id="ARBA00005892"/>
    </source>
</evidence>
<dbReference type="GO" id="GO:0044611">
    <property type="term" value="C:nuclear pore inner ring"/>
    <property type="evidence" value="ECO:0007669"/>
    <property type="project" value="TreeGrafter"/>
</dbReference>
<dbReference type="PANTHER" id="PTHR31344">
    <property type="entry name" value="NUCLEAR PORE COMPLEX PROTEIN NUP205"/>
    <property type="match status" value="1"/>
</dbReference>
<dbReference type="GO" id="GO:0006999">
    <property type="term" value="P:nuclear pore organization"/>
    <property type="evidence" value="ECO:0007669"/>
    <property type="project" value="TreeGrafter"/>
</dbReference>
<keyword evidence="4" id="KW-0539">Nucleus</keyword>
<organism evidence="5 6">
    <name type="scientific">Dissophora globulifera</name>
    <dbReference type="NCBI Taxonomy" id="979702"/>
    <lineage>
        <taxon>Eukaryota</taxon>
        <taxon>Fungi</taxon>
        <taxon>Fungi incertae sedis</taxon>
        <taxon>Mucoromycota</taxon>
        <taxon>Mortierellomycotina</taxon>
        <taxon>Mortierellomycetes</taxon>
        <taxon>Mortierellales</taxon>
        <taxon>Mortierellaceae</taxon>
        <taxon>Dissophora</taxon>
    </lineage>
</organism>
<protein>
    <recommendedName>
        <fullName evidence="7">Nucleoporin Nup186/Nup192/Nup205</fullName>
    </recommendedName>
</protein>
<dbReference type="InterPro" id="IPR021827">
    <property type="entry name" value="Nup186/Nup192/Nup205"/>
</dbReference>
<dbReference type="GO" id="GO:0017056">
    <property type="term" value="F:structural constituent of nuclear pore"/>
    <property type="evidence" value="ECO:0007669"/>
    <property type="project" value="TreeGrafter"/>
</dbReference>
<keyword evidence="6" id="KW-1185">Reference proteome</keyword>
<reference evidence="5" key="1">
    <citation type="journal article" date="2020" name="Fungal Divers.">
        <title>Resolving the Mortierellaceae phylogeny through synthesis of multi-gene phylogenetics and phylogenomics.</title>
        <authorList>
            <person name="Vandepol N."/>
            <person name="Liber J."/>
            <person name="Desiro A."/>
            <person name="Na H."/>
            <person name="Kennedy M."/>
            <person name="Barry K."/>
            <person name="Grigoriev I.V."/>
            <person name="Miller A.N."/>
            <person name="O'Donnell K."/>
            <person name="Stajich J.E."/>
            <person name="Bonito G."/>
        </authorList>
    </citation>
    <scope>NUCLEOTIDE SEQUENCE</scope>
    <source>
        <strain evidence="5">REB-010B</strain>
    </source>
</reference>
<dbReference type="EMBL" id="JAAAIP010000122">
    <property type="protein sequence ID" value="KAG0325185.1"/>
    <property type="molecule type" value="Genomic_DNA"/>
</dbReference>
<evidence type="ECO:0000256" key="1">
    <source>
        <dbReference type="ARBA" id="ARBA00004123"/>
    </source>
</evidence>
<dbReference type="OrthoDB" id="2019644at2759"/>
<name>A0A9P6UYA3_9FUNG</name>
<comment type="similarity">
    <text evidence="2">Belongs to the NUP186/NUP192/NUP205 family.</text>
</comment>
<dbReference type="Pfam" id="PF11894">
    <property type="entry name" value="Nup192"/>
    <property type="match status" value="1"/>
</dbReference>
<dbReference type="Proteomes" id="UP000738325">
    <property type="component" value="Unassembled WGS sequence"/>
</dbReference>
<evidence type="ECO:0000256" key="3">
    <source>
        <dbReference type="ARBA" id="ARBA00022448"/>
    </source>
</evidence>
<comment type="caution">
    <text evidence="5">The sequence shown here is derived from an EMBL/GenBank/DDBJ whole genome shotgun (WGS) entry which is preliminary data.</text>
</comment>
<proteinExistence type="inferred from homology"/>
<evidence type="ECO:0000313" key="5">
    <source>
        <dbReference type="EMBL" id="KAG0325185.1"/>
    </source>
</evidence>
<evidence type="ECO:0000256" key="4">
    <source>
        <dbReference type="ARBA" id="ARBA00023242"/>
    </source>
</evidence>
<dbReference type="PANTHER" id="PTHR31344:SF0">
    <property type="entry name" value="NUCLEAR PORE COMPLEX PROTEIN NUP205"/>
    <property type="match status" value="1"/>
</dbReference>
<evidence type="ECO:0000313" key="6">
    <source>
        <dbReference type="Proteomes" id="UP000738325"/>
    </source>
</evidence>
<accession>A0A9P6UYA3</accession>
<comment type="subcellular location">
    <subcellularLocation>
        <location evidence="1">Nucleus</location>
    </subcellularLocation>
</comment>
<dbReference type="Gene3D" id="1.25.10.70">
    <property type="match status" value="1"/>
</dbReference>